<name>B4S8U2_PROA2</name>
<protein>
    <submittedName>
        <fullName evidence="2">Alpha/beta hydrolase fold</fullName>
    </submittedName>
</protein>
<dbReference type="GO" id="GO:0016020">
    <property type="term" value="C:membrane"/>
    <property type="evidence" value="ECO:0007669"/>
    <property type="project" value="TreeGrafter"/>
</dbReference>
<dbReference type="EMBL" id="CP001108">
    <property type="protein sequence ID" value="ACF46479.1"/>
    <property type="molecule type" value="Genomic_DNA"/>
</dbReference>
<accession>B4S8U2</accession>
<dbReference type="SUPFAM" id="SSF53474">
    <property type="entry name" value="alpha/beta-Hydrolases"/>
    <property type="match status" value="1"/>
</dbReference>
<dbReference type="PANTHER" id="PTHR43798:SF33">
    <property type="entry name" value="HYDROLASE, PUTATIVE (AFU_ORTHOLOGUE AFUA_2G14860)-RELATED"/>
    <property type="match status" value="1"/>
</dbReference>
<dbReference type="InterPro" id="IPR000073">
    <property type="entry name" value="AB_hydrolase_1"/>
</dbReference>
<dbReference type="InterPro" id="IPR029058">
    <property type="entry name" value="AB_hydrolase_fold"/>
</dbReference>
<dbReference type="InterPro" id="IPR050266">
    <property type="entry name" value="AB_hydrolase_sf"/>
</dbReference>
<dbReference type="RefSeq" id="WP_012506012.1">
    <property type="nucleotide sequence ID" value="NC_011059.1"/>
</dbReference>
<keyword evidence="3" id="KW-1185">Reference proteome</keyword>
<dbReference type="STRING" id="290512.Paes_1459"/>
<keyword evidence="2" id="KW-0378">Hydrolase</keyword>
<dbReference type="Proteomes" id="UP000002725">
    <property type="component" value="Chromosome"/>
</dbReference>
<dbReference type="PRINTS" id="PR00111">
    <property type="entry name" value="ABHYDROLASE"/>
</dbReference>
<dbReference type="eggNOG" id="COG2267">
    <property type="taxonomic scope" value="Bacteria"/>
</dbReference>
<dbReference type="GO" id="GO:0016787">
    <property type="term" value="F:hydrolase activity"/>
    <property type="evidence" value="ECO:0007669"/>
    <property type="project" value="UniProtKB-KW"/>
</dbReference>
<organism evidence="2 3">
    <name type="scientific">Prosthecochloris aestuarii (strain DSM 271 / SK 413)</name>
    <dbReference type="NCBI Taxonomy" id="290512"/>
    <lineage>
        <taxon>Bacteria</taxon>
        <taxon>Pseudomonadati</taxon>
        <taxon>Chlorobiota</taxon>
        <taxon>Chlorobiia</taxon>
        <taxon>Chlorobiales</taxon>
        <taxon>Chlorobiaceae</taxon>
        <taxon>Prosthecochloris</taxon>
    </lineage>
</organism>
<dbReference type="AlphaFoldDB" id="B4S8U2"/>
<gene>
    <name evidence="2" type="ordered locus">Paes_1459</name>
</gene>
<feature type="domain" description="AB hydrolase-1" evidence="1">
    <location>
        <begin position="26"/>
        <end position="260"/>
    </location>
</feature>
<dbReference type="Gene3D" id="3.40.50.1820">
    <property type="entry name" value="alpha/beta hydrolase"/>
    <property type="match status" value="1"/>
</dbReference>
<sequence>MTPQSATITLSGHKHRYIDTGGSNHPLLLLHGISCSLDIYEQVVPLLTGSFRVLAIDLLGFGMSDKPKCAPYSLKLYASLIREFLEQTDAVGCHAVGHSMGGKYALATALLYPGSFSRLVVSNTDGFTELPGWVRGISWPGIRQVLKKLMSSQKVASKAFASAFHAPERVNRSSFKKNLLMSRNRESIDTVMQLNRNYKQLDMAQTGLRSRLWELDIPILILWGDHDQYISPKVAAIAHRELPGSELFMFENCGHAPMLEYPRQFSEVVAGFLLNH</sequence>
<evidence type="ECO:0000259" key="1">
    <source>
        <dbReference type="Pfam" id="PF00561"/>
    </source>
</evidence>
<dbReference type="PANTHER" id="PTHR43798">
    <property type="entry name" value="MONOACYLGLYCEROL LIPASE"/>
    <property type="match status" value="1"/>
</dbReference>
<dbReference type="HOGENOM" id="CLU_020336_13_6_10"/>
<dbReference type="KEGG" id="paa:Paes_1459"/>
<evidence type="ECO:0000313" key="2">
    <source>
        <dbReference type="EMBL" id="ACF46479.1"/>
    </source>
</evidence>
<dbReference type="Pfam" id="PF00561">
    <property type="entry name" value="Abhydrolase_1"/>
    <property type="match status" value="1"/>
</dbReference>
<reference evidence="2" key="1">
    <citation type="submission" date="2008-06" db="EMBL/GenBank/DDBJ databases">
        <title>Complete sequence of chromosome of Prosthecochloris aestuarii DSM 271.</title>
        <authorList>
            <consortium name="US DOE Joint Genome Institute"/>
            <person name="Lucas S."/>
            <person name="Copeland A."/>
            <person name="Lapidus A."/>
            <person name="Glavina del Rio T."/>
            <person name="Dalin E."/>
            <person name="Tice H."/>
            <person name="Bruce D."/>
            <person name="Goodwin L."/>
            <person name="Pitluck S."/>
            <person name="Schmutz J."/>
            <person name="Larimer F."/>
            <person name="Land M."/>
            <person name="Hauser L."/>
            <person name="Kyrpides N."/>
            <person name="Anderson I."/>
            <person name="Liu Z."/>
            <person name="Li T."/>
            <person name="Zhao F."/>
            <person name="Overmann J."/>
            <person name="Bryant D.A."/>
            <person name="Richardson P."/>
        </authorList>
    </citation>
    <scope>NUCLEOTIDE SEQUENCE [LARGE SCALE GENOMIC DNA]</scope>
    <source>
        <strain evidence="2">DSM 271</strain>
    </source>
</reference>
<evidence type="ECO:0000313" key="3">
    <source>
        <dbReference type="Proteomes" id="UP000002725"/>
    </source>
</evidence>
<proteinExistence type="predicted"/>
<dbReference type="ESTHER" id="proae-q3vvh2">
    <property type="family name" value="Epoxide_hydrolase"/>
</dbReference>